<dbReference type="SUPFAM" id="SSF56601">
    <property type="entry name" value="beta-lactamase/transpeptidase-like"/>
    <property type="match status" value="1"/>
</dbReference>
<dbReference type="PANTHER" id="PTHR30627:SF25">
    <property type="entry name" value="PENICILLIN-BINDING PROTEIN 3"/>
    <property type="match status" value="1"/>
</dbReference>
<evidence type="ECO:0000256" key="2">
    <source>
        <dbReference type="ARBA" id="ARBA00004752"/>
    </source>
</evidence>
<dbReference type="RefSeq" id="WP_066225729.1">
    <property type="nucleotide sequence ID" value="NZ_JARTFQ010000006.1"/>
</dbReference>
<dbReference type="Gene3D" id="3.90.1310.10">
    <property type="entry name" value="Penicillin-binding protein 2a (Domain 2)"/>
    <property type="match status" value="1"/>
</dbReference>
<dbReference type="InterPro" id="IPR036138">
    <property type="entry name" value="PBP_dimer_sf"/>
</dbReference>
<comment type="subcellular location">
    <subcellularLocation>
        <location evidence="1">Membrane</location>
    </subcellularLocation>
</comment>
<evidence type="ECO:0000256" key="4">
    <source>
        <dbReference type="ARBA" id="ARBA00012448"/>
    </source>
</evidence>
<dbReference type="InterPro" id="IPR032710">
    <property type="entry name" value="NTF2-like_dom_sf"/>
</dbReference>
<dbReference type="InterPro" id="IPR005311">
    <property type="entry name" value="PBP_dimer"/>
</dbReference>
<comment type="similarity">
    <text evidence="3">Belongs to the transpeptidase family.</text>
</comment>
<dbReference type="PANTHER" id="PTHR30627">
    <property type="entry name" value="PEPTIDOGLYCAN D,D-TRANSPEPTIDASE"/>
    <property type="match status" value="1"/>
</dbReference>
<gene>
    <name evidence="11" type="ORF">P9271_20455</name>
</gene>
<comment type="pathway">
    <text evidence="2">Cell wall biogenesis; peptidoglycan biosynthesis.</text>
</comment>
<evidence type="ECO:0000259" key="9">
    <source>
        <dbReference type="Pfam" id="PF03717"/>
    </source>
</evidence>
<evidence type="ECO:0000256" key="7">
    <source>
        <dbReference type="SAM" id="SignalP"/>
    </source>
</evidence>
<keyword evidence="5" id="KW-0472">Membrane</keyword>
<dbReference type="EC" id="3.4.16.4" evidence="4"/>
<dbReference type="Pfam" id="PF05223">
    <property type="entry name" value="MecA_N"/>
    <property type="match status" value="1"/>
</dbReference>
<name>A0ABU6P2U7_9BACI</name>
<dbReference type="SUPFAM" id="SSF54427">
    <property type="entry name" value="NTF2-like"/>
    <property type="match status" value="1"/>
</dbReference>
<comment type="catalytic activity">
    <reaction evidence="6">
        <text>Preferential cleavage: (Ac)2-L-Lys-D-Ala-|-D-Ala. Also transpeptidation of peptidyl-alanyl moieties that are N-acyl substituents of D-alanine.</text>
        <dbReference type="EC" id="3.4.16.4"/>
    </reaction>
</comment>
<keyword evidence="7" id="KW-0732">Signal</keyword>
<dbReference type="SUPFAM" id="SSF56519">
    <property type="entry name" value="Penicillin binding protein dimerisation domain"/>
    <property type="match status" value="1"/>
</dbReference>
<protein>
    <recommendedName>
        <fullName evidence="4">serine-type D-Ala-D-Ala carboxypeptidase</fullName>
        <ecNumber evidence="4">3.4.16.4</ecNumber>
    </recommendedName>
</protein>
<comment type="caution">
    <text evidence="11">The sequence shown here is derived from an EMBL/GenBank/DDBJ whole genome shotgun (WGS) entry which is preliminary data.</text>
</comment>
<dbReference type="InterPro" id="IPR007887">
    <property type="entry name" value="MecA_N"/>
</dbReference>
<feature type="domain" description="Penicillin-binding protein transpeptidase" evidence="8">
    <location>
        <begin position="350"/>
        <end position="663"/>
    </location>
</feature>
<dbReference type="InterPro" id="IPR001460">
    <property type="entry name" value="PCN-bd_Tpept"/>
</dbReference>
<organism evidence="11 12">
    <name type="scientific">Metabacillus fastidiosus</name>
    <dbReference type="NCBI Taxonomy" id="1458"/>
    <lineage>
        <taxon>Bacteria</taxon>
        <taxon>Bacillati</taxon>
        <taxon>Bacillota</taxon>
        <taxon>Bacilli</taxon>
        <taxon>Bacillales</taxon>
        <taxon>Bacillaceae</taxon>
        <taxon>Metabacillus</taxon>
    </lineage>
</organism>
<accession>A0ABU6P2U7</accession>
<evidence type="ECO:0000256" key="3">
    <source>
        <dbReference type="ARBA" id="ARBA00007171"/>
    </source>
</evidence>
<evidence type="ECO:0000256" key="1">
    <source>
        <dbReference type="ARBA" id="ARBA00004370"/>
    </source>
</evidence>
<feature type="chain" id="PRO_5045293427" description="serine-type D-Ala-D-Ala carboxypeptidase" evidence="7">
    <location>
        <begin position="27"/>
        <end position="673"/>
    </location>
</feature>
<dbReference type="PROSITE" id="PS51257">
    <property type="entry name" value="PROKAR_LIPOPROTEIN"/>
    <property type="match status" value="1"/>
</dbReference>
<dbReference type="Pfam" id="PF00905">
    <property type="entry name" value="Transpeptidase"/>
    <property type="match status" value="1"/>
</dbReference>
<dbReference type="InterPro" id="IPR050515">
    <property type="entry name" value="Beta-lactam/transpept"/>
</dbReference>
<keyword evidence="12" id="KW-1185">Reference proteome</keyword>
<dbReference type="InterPro" id="IPR012338">
    <property type="entry name" value="Beta-lactam/transpept-like"/>
</dbReference>
<feature type="signal peptide" evidence="7">
    <location>
        <begin position="1"/>
        <end position="26"/>
    </location>
</feature>
<evidence type="ECO:0000259" key="8">
    <source>
        <dbReference type="Pfam" id="PF00905"/>
    </source>
</evidence>
<dbReference type="EMBL" id="JARTFS010000018">
    <property type="protein sequence ID" value="MED4403685.1"/>
    <property type="molecule type" value="Genomic_DNA"/>
</dbReference>
<dbReference type="Proteomes" id="UP001342826">
    <property type="component" value="Unassembled WGS sequence"/>
</dbReference>
<evidence type="ECO:0000256" key="5">
    <source>
        <dbReference type="ARBA" id="ARBA00023136"/>
    </source>
</evidence>
<evidence type="ECO:0000313" key="11">
    <source>
        <dbReference type="EMBL" id="MED4403685.1"/>
    </source>
</evidence>
<dbReference type="Pfam" id="PF03717">
    <property type="entry name" value="PBP_dimer"/>
    <property type="match status" value="1"/>
</dbReference>
<feature type="domain" description="Penicillin-binding protein dimerisation" evidence="9">
    <location>
        <begin position="154"/>
        <end position="310"/>
    </location>
</feature>
<proteinExistence type="inferred from homology"/>
<dbReference type="GeneID" id="301139801"/>
<feature type="domain" description="NTF2-like N-terminal transpeptidase" evidence="10">
    <location>
        <begin position="25"/>
        <end position="146"/>
    </location>
</feature>
<dbReference type="Gene3D" id="3.10.450.100">
    <property type="entry name" value="NTF2-like, domain 1"/>
    <property type="match status" value="1"/>
</dbReference>
<sequence length="673" mass="75167">MKKLYFIFTLLCFVIILSSCSNKPTAEQRLNEYINLWNKQNFSEMYRMLSADTQEKVSEKNFIDRYKNIYEAISVKNLKVSTKKIEEKEKEKATVSLPLSLSMETVAGPISFTKEVTLQKEEKEGEKNWYINWDPSLIFPQLKEGDEVKVTSDQPLRGEIYDRNNKGLAVNGTAYEIGIIPQKLLEDKDEILNQLAALLEIDRAQIDAKLNESWVKPELFVPIKKIDPADRERFEQIIDIPAVQKKDSASRYYPAGEASAHLIGYIGSITAEQLEKLKDKGYSTNSVVGKSGLEQVFEDRLKGETGYKIFVGGTNEVIAEKKARNGEAVYLTIDYQLQKNMYEQLKGDAGTAVALNPVTGETLAMVSSPAYNPNEFIFGMGASKYRELSEDPLKPLMARFNKLYSPGSSLKPLVGAVGLETGTVKGSDVKKIEGPTWQKDASWGNYFVKRVSTKVSDVNLQKALMYSDNIYFAQLALELGSEKFSTGLKQFGFDEKIDFIFPTGQSSIANSALSNDQLLADSGYGQGEIQMSPIHLAAAYTTFLNEGNMLKPYLEKTDEANVTVWKEKIISSETAAVILDDLKQVVENPEGTAYAPKLEGVQLAGKTGTAELKQSKDDTQGKENGWFVAADMNERHLLTAMMIEDVKSRGGSHYVVPKVKKVFEQYVKSSPQE</sequence>
<dbReference type="Gene3D" id="3.40.710.10">
    <property type="entry name" value="DD-peptidase/beta-lactamase superfamily"/>
    <property type="match status" value="1"/>
</dbReference>
<evidence type="ECO:0000259" key="10">
    <source>
        <dbReference type="Pfam" id="PF05223"/>
    </source>
</evidence>
<evidence type="ECO:0000313" key="12">
    <source>
        <dbReference type="Proteomes" id="UP001342826"/>
    </source>
</evidence>
<dbReference type="Gene3D" id="3.30.1390.30">
    <property type="entry name" value="Penicillin-binding protein 2a, domain 3"/>
    <property type="match status" value="1"/>
</dbReference>
<evidence type="ECO:0000256" key="6">
    <source>
        <dbReference type="ARBA" id="ARBA00034000"/>
    </source>
</evidence>
<reference evidence="11 12" key="1">
    <citation type="submission" date="2023-03" db="EMBL/GenBank/DDBJ databases">
        <title>Bacillus Genome Sequencing.</title>
        <authorList>
            <person name="Dunlap C."/>
        </authorList>
    </citation>
    <scope>NUCLEOTIDE SEQUENCE [LARGE SCALE GENOMIC DNA]</scope>
    <source>
        <strain evidence="11 12">NRS-1717</strain>
    </source>
</reference>